<dbReference type="RefSeq" id="WP_011792046.1">
    <property type="nucleotide sequence ID" value="NC_008751.1"/>
</dbReference>
<dbReference type="PANTHER" id="PTHR15239:SF6">
    <property type="entry name" value="RIBOSOME QUALITY CONTROL COMPLEX SUBUNIT NEMF"/>
    <property type="match status" value="1"/>
</dbReference>
<dbReference type="KEGG" id="dvl:Dvul_1084"/>
<dbReference type="InterPro" id="IPR008532">
    <property type="entry name" value="NFACT_RNA-bd"/>
</dbReference>
<dbReference type="GO" id="GO:1990112">
    <property type="term" value="C:RQC complex"/>
    <property type="evidence" value="ECO:0007669"/>
    <property type="project" value="TreeGrafter"/>
</dbReference>
<dbReference type="GO" id="GO:0043023">
    <property type="term" value="F:ribosomal large subunit binding"/>
    <property type="evidence" value="ECO:0007669"/>
    <property type="project" value="TreeGrafter"/>
</dbReference>
<reference evidence="5" key="1">
    <citation type="journal article" date="2009" name="Environ. Microbiol.">
        <title>Contribution of mobile genetic elements to Desulfovibrio vulgaris genome plasticity.</title>
        <authorList>
            <person name="Walker C.B."/>
            <person name="Stolyar S."/>
            <person name="Chivian D."/>
            <person name="Pinel N."/>
            <person name="Gabster J.A."/>
            <person name="Dehal P.S."/>
            <person name="He Z."/>
            <person name="Yang Z.K."/>
            <person name="Yen H.C."/>
            <person name="Zhou J."/>
            <person name="Wall J.D."/>
            <person name="Hazen T.C."/>
            <person name="Arkin A.P."/>
            <person name="Stahl D.A."/>
        </authorList>
    </citation>
    <scope>NUCLEOTIDE SEQUENCE [LARGE SCALE GENOMIC DNA]</scope>
    <source>
        <strain evidence="5">DP4</strain>
    </source>
</reference>
<feature type="domain" description="NFACT RNA-binding" evidence="3">
    <location>
        <begin position="440"/>
        <end position="529"/>
    </location>
</feature>
<feature type="region of interest" description="Disordered" evidence="2">
    <location>
        <begin position="403"/>
        <end position="425"/>
    </location>
</feature>
<dbReference type="AlphaFoldDB" id="A0A0H3A6K1"/>
<sequence>MDAHVVRRVFAALTPVLTGARLEKIHHPAPDLYTVTFYAAGHKQHLVLRAGRKLPLLYLSPRRPAAPSTPDAVTMRLRKYLCGKRVVDVVCHWQERRLAMRVASADQTWLVMDMREGVSLASAFAPAPDDGPWPDALTLVDACSDDAMPQTEGAVSEAWRTYPMLTPALRRALLHMDRPDAAALLVDLEAGCGDLFLYERGDGPVALSAWPLELGGLPVQPPAQSPVQPPVQPLVQPGGMPVVSPGGAWAAVSGRVSGLSGDVREVVCEDPLDAALRYGEPLVFGDLAATRHNEAAKPFKGESARLGRLLTKLDSEERRLRALLAERDDAVAVQAVLYRYPTEARLDHVIVPEGEGERRIALDPRKTVRENMADMFHRSDRGARGLAMLESRRASVREERMAAEQARLAPDAPADTTAGKVGRRGAQVRARTGGLPKTVQAFRSDDGFRLLRGRSAEGNAALLKLASPHDLWMHAEDGPSAHLVIRRDHAAHDVPEQTLVQAGVLVGLKSWQREDAQARIMCAYVKDVKPVRGAPAGKVRVERTLTSLVVKLDATLETRLAEGSVLPGHDNEAATTKAG</sequence>
<dbReference type="HOGENOM" id="CLU_509711_0_0_7"/>
<dbReference type="Pfam" id="PF05670">
    <property type="entry name" value="NFACT-R_1"/>
    <property type="match status" value="1"/>
</dbReference>
<dbReference type="Proteomes" id="UP000009173">
    <property type="component" value="Chromosome"/>
</dbReference>
<dbReference type="GO" id="GO:0072344">
    <property type="term" value="P:rescue of stalled ribosome"/>
    <property type="evidence" value="ECO:0007669"/>
    <property type="project" value="TreeGrafter"/>
</dbReference>
<proteinExistence type="predicted"/>
<evidence type="ECO:0000259" key="3">
    <source>
        <dbReference type="Pfam" id="PF05670"/>
    </source>
</evidence>
<dbReference type="GO" id="GO:0000049">
    <property type="term" value="F:tRNA binding"/>
    <property type="evidence" value="ECO:0007669"/>
    <property type="project" value="TreeGrafter"/>
</dbReference>
<feature type="coiled-coil region" evidence="1">
    <location>
        <begin position="306"/>
        <end position="333"/>
    </location>
</feature>
<name>A0A0H3A6K1_NITV4</name>
<evidence type="ECO:0000256" key="1">
    <source>
        <dbReference type="SAM" id="Coils"/>
    </source>
</evidence>
<gene>
    <name evidence="4" type="ordered locus">Dvul_1084</name>
</gene>
<keyword evidence="1" id="KW-0175">Coiled coil</keyword>
<evidence type="ECO:0000256" key="2">
    <source>
        <dbReference type="SAM" id="MobiDB-lite"/>
    </source>
</evidence>
<accession>A0A0H3A6K1</accession>
<dbReference type="InterPro" id="IPR051608">
    <property type="entry name" value="RQC_Subunit_NEMF"/>
</dbReference>
<dbReference type="PANTHER" id="PTHR15239">
    <property type="entry name" value="NUCLEAR EXPORT MEDIATOR FACTOR NEMF"/>
    <property type="match status" value="1"/>
</dbReference>
<dbReference type="Gene3D" id="2.30.310.10">
    <property type="entry name" value="ibrinogen binding protein from staphylococcus aureus domain"/>
    <property type="match status" value="1"/>
</dbReference>
<dbReference type="EMBL" id="CP000527">
    <property type="protein sequence ID" value="ABM28104.1"/>
    <property type="molecule type" value="Genomic_DNA"/>
</dbReference>
<dbReference type="Pfam" id="PF05833">
    <property type="entry name" value="NFACT_N"/>
    <property type="match status" value="1"/>
</dbReference>
<evidence type="ECO:0000313" key="4">
    <source>
        <dbReference type="EMBL" id="ABM28104.1"/>
    </source>
</evidence>
<organism evidence="4 5">
    <name type="scientific">Nitratidesulfovibrio vulgaris (strain DP4)</name>
    <name type="common">Desulfovibrio vulgaris</name>
    <dbReference type="NCBI Taxonomy" id="391774"/>
    <lineage>
        <taxon>Bacteria</taxon>
        <taxon>Pseudomonadati</taxon>
        <taxon>Thermodesulfobacteriota</taxon>
        <taxon>Desulfovibrionia</taxon>
        <taxon>Desulfovibrionales</taxon>
        <taxon>Desulfovibrionaceae</taxon>
        <taxon>Nitratidesulfovibrio</taxon>
    </lineage>
</organism>
<protein>
    <recommendedName>
        <fullName evidence="3">NFACT RNA-binding domain-containing protein</fullName>
    </recommendedName>
</protein>
<evidence type="ECO:0000313" key="5">
    <source>
        <dbReference type="Proteomes" id="UP000009173"/>
    </source>
</evidence>